<dbReference type="AlphaFoldDB" id="A0A653AH70"/>
<sequence length="41" mass="4748">MILINDKIYFSLGKGGIAKWNERIYSILINDKTYFPLRKGG</sequence>
<dbReference type="EMBL" id="UPXZ01000037">
    <property type="protein sequence ID" value="VBB47400.1"/>
    <property type="molecule type" value="Genomic_DNA"/>
</dbReference>
<evidence type="ECO:0000313" key="1">
    <source>
        <dbReference type="EMBL" id="VBB47400.1"/>
    </source>
</evidence>
<reference evidence="1" key="1">
    <citation type="submission" date="2018-07" db="EMBL/GenBank/DDBJ databases">
        <authorList>
            <consortium name="Genoscope - CEA"/>
            <person name="William W."/>
        </authorList>
    </citation>
    <scope>NUCLEOTIDE SEQUENCE</scope>
    <source>
        <strain evidence="1">IK1</strain>
    </source>
</reference>
<accession>A0A653AH70</accession>
<name>A0A653AH70_9BACT</name>
<protein>
    <submittedName>
        <fullName evidence="1">Uncharacterized protein</fullName>
    </submittedName>
</protein>
<organism evidence="1">
    <name type="scientific">uncultured Paludibacter sp</name>
    <dbReference type="NCBI Taxonomy" id="497635"/>
    <lineage>
        <taxon>Bacteria</taxon>
        <taxon>Pseudomonadati</taxon>
        <taxon>Bacteroidota</taxon>
        <taxon>Bacteroidia</taxon>
        <taxon>Bacteroidales</taxon>
        <taxon>Paludibacteraceae</taxon>
        <taxon>Paludibacter</taxon>
        <taxon>environmental samples</taxon>
    </lineage>
</organism>
<gene>
    <name evidence="1" type="ORF">TRIP_D420196</name>
</gene>
<proteinExistence type="predicted"/>